<keyword evidence="4" id="KW-1185">Reference proteome</keyword>
<keyword evidence="1" id="KW-1133">Transmembrane helix</keyword>
<gene>
    <name evidence="3" type="ORF">FHS76_004547</name>
</gene>
<dbReference type="Proteomes" id="UP000555546">
    <property type="component" value="Unassembled WGS sequence"/>
</dbReference>
<evidence type="ECO:0008006" key="5">
    <source>
        <dbReference type="Google" id="ProtNLM"/>
    </source>
</evidence>
<feature type="signal peptide" evidence="2">
    <location>
        <begin position="1"/>
        <end position="27"/>
    </location>
</feature>
<sequence>MRRVGSFGAVFIYTLLMCVLFAGPAFAAGDYTSFPDLGVVGDHRMMTVIGFAQQSFYFDLFSDGQLQSLALLFALIGGLLILLLPKFQKFTTIACYLFLVFILIIHPNPSEGSLFFYPLGEKKGQWNCPLPQNGTTPMEIMCKMGQDVKSNAGTVSDSLSEYANNNPFGAFVPQLATIHFFTAIERTLILALWGSEENKLQMTDLFQGATADGIVAKALESSMPLRYSEDVYNNLCGGFRDELNTMLWNIDNDTLVNMANRQFTFDDLIAANRIFYDNGYVNHSKVYPAIGATAYLNIWPAP</sequence>
<feature type="transmembrane region" description="Helical" evidence="1">
    <location>
        <begin position="66"/>
        <end position="83"/>
    </location>
</feature>
<evidence type="ECO:0000313" key="4">
    <source>
        <dbReference type="Proteomes" id="UP000555546"/>
    </source>
</evidence>
<protein>
    <recommendedName>
        <fullName evidence="5">TraG N-terminal Proteobacteria domain-containing protein</fullName>
    </recommendedName>
</protein>
<reference evidence="3 4" key="1">
    <citation type="submission" date="2020-08" db="EMBL/GenBank/DDBJ databases">
        <title>Genomic Encyclopedia of Type Strains, Phase IV (KMG-IV): sequencing the most valuable type-strain genomes for metagenomic binning, comparative biology and taxonomic classification.</title>
        <authorList>
            <person name="Goeker M."/>
        </authorList>
    </citation>
    <scope>NUCLEOTIDE SEQUENCE [LARGE SCALE GENOMIC DNA]</scope>
    <source>
        <strain evidence="3 4">DSM 26944</strain>
    </source>
</reference>
<evidence type="ECO:0000313" key="3">
    <source>
        <dbReference type="EMBL" id="MBB5704624.1"/>
    </source>
</evidence>
<organism evidence="3 4">
    <name type="scientific">Brucella daejeonensis</name>
    <dbReference type="NCBI Taxonomy" id="659015"/>
    <lineage>
        <taxon>Bacteria</taxon>
        <taxon>Pseudomonadati</taxon>
        <taxon>Pseudomonadota</taxon>
        <taxon>Alphaproteobacteria</taxon>
        <taxon>Hyphomicrobiales</taxon>
        <taxon>Brucellaceae</taxon>
        <taxon>Brucella/Ochrobactrum group</taxon>
        <taxon>Brucella</taxon>
    </lineage>
</organism>
<keyword evidence="1" id="KW-0472">Membrane</keyword>
<keyword evidence="1" id="KW-0812">Transmembrane</keyword>
<feature type="transmembrane region" description="Helical" evidence="1">
    <location>
        <begin position="90"/>
        <end position="107"/>
    </location>
</feature>
<dbReference type="RefSeq" id="WP_183658452.1">
    <property type="nucleotide sequence ID" value="NZ_JACIJG010000040.1"/>
</dbReference>
<evidence type="ECO:0000256" key="2">
    <source>
        <dbReference type="SAM" id="SignalP"/>
    </source>
</evidence>
<name>A0A7W9ENP0_9HYPH</name>
<keyword evidence="2" id="KW-0732">Signal</keyword>
<evidence type="ECO:0000256" key="1">
    <source>
        <dbReference type="SAM" id="Phobius"/>
    </source>
</evidence>
<comment type="caution">
    <text evidence="3">The sequence shown here is derived from an EMBL/GenBank/DDBJ whole genome shotgun (WGS) entry which is preliminary data.</text>
</comment>
<feature type="chain" id="PRO_5030745803" description="TraG N-terminal Proteobacteria domain-containing protein" evidence="2">
    <location>
        <begin position="28"/>
        <end position="302"/>
    </location>
</feature>
<dbReference type="EMBL" id="JACIJG010000040">
    <property type="protein sequence ID" value="MBB5704624.1"/>
    <property type="molecule type" value="Genomic_DNA"/>
</dbReference>
<proteinExistence type="predicted"/>
<dbReference type="AlphaFoldDB" id="A0A7W9ENP0"/>
<accession>A0A7W9ENP0</accession>